<dbReference type="PANTHER" id="PTHR12486:SF5">
    <property type="entry name" value="ADENOSINE 5'-MONOPHOSPHORAMIDASE HINT3"/>
    <property type="match status" value="1"/>
</dbReference>
<evidence type="ECO:0008006" key="6">
    <source>
        <dbReference type="Google" id="ProtNLM"/>
    </source>
</evidence>
<comment type="caution">
    <text evidence="4">The sequence shown here is derived from an EMBL/GenBank/DDBJ whole genome shotgun (WGS) entry which is preliminary data.</text>
</comment>
<feature type="region of interest" description="Disordered" evidence="3">
    <location>
        <begin position="157"/>
        <end position="220"/>
    </location>
</feature>
<dbReference type="SUPFAM" id="SSF54197">
    <property type="entry name" value="HIT-like"/>
    <property type="match status" value="1"/>
</dbReference>
<dbReference type="Proteomes" id="UP001295684">
    <property type="component" value="Unassembled WGS sequence"/>
</dbReference>
<organism evidence="4 5">
    <name type="scientific">Euplotes crassus</name>
    <dbReference type="NCBI Taxonomy" id="5936"/>
    <lineage>
        <taxon>Eukaryota</taxon>
        <taxon>Sar</taxon>
        <taxon>Alveolata</taxon>
        <taxon>Ciliophora</taxon>
        <taxon>Intramacronucleata</taxon>
        <taxon>Spirotrichea</taxon>
        <taxon>Hypotrichia</taxon>
        <taxon>Euplotida</taxon>
        <taxon>Euplotidae</taxon>
        <taxon>Moneuplotes</taxon>
    </lineage>
</organism>
<dbReference type="GO" id="GO:0016787">
    <property type="term" value="F:hydrolase activity"/>
    <property type="evidence" value="ECO:0007669"/>
    <property type="project" value="UniProtKB-KW"/>
</dbReference>
<dbReference type="Pfam" id="PF11969">
    <property type="entry name" value="DcpS_C"/>
    <property type="match status" value="1"/>
</dbReference>
<evidence type="ECO:0000313" key="5">
    <source>
        <dbReference type="Proteomes" id="UP001295684"/>
    </source>
</evidence>
<dbReference type="PANTHER" id="PTHR12486">
    <property type="entry name" value="APRATAXIN-RELATED"/>
    <property type="match status" value="1"/>
</dbReference>
<evidence type="ECO:0000256" key="2">
    <source>
        <dbReference type="ARBA" id="ARBA00022801"/>
    </source>
</evidence>
<accession>A0AAD1XWQ4</accession>
<keyword evidence="2" id="KW-0378">Hydrolase</keyword>
<proteinExistence type="predicted"/>
<sequence length="220" mass="26905">MSQVCLNSTYFHLTCSRSDIWRSSCLKILQDWVYERRKALYKDKEVIVFADKDMKAKIHLQVVPFRHIQNIFAFQKQDVVLIEKMKEIGATILYENGCRRRDIVLGFHIPPYTSVDHLHMHAAAKVFPRYRRKCFGKAMAPVKKVIQYLNRFGSVKEKYQRRRNPSKRRYRSHDRYDHHRRHRHRHYRRDEEESKKPDFEKRHKHRRRRSGTTKRTNHFS</sequence>
<keyword evidence="1" id="KW-0547">Nucleotide-binding</keyword>
<keyword evidence="5" id="KW-1185">Reference proteome</keyword>
<protein>
    <recommendedName>
        <fullName evidence="6">HIT domain-containing protein</fullName>
    </recommendedName>
</protein>
<evidence type="ECO:0000256" key="3">
    <source>
        <dbReference type="SAM" id="MobiDB-lite"/>
    </source>
</evidence>
<dbReference type="AlphaFoldDB" id="A0AAD1XWQ4"/>
<reference evidence="4" key="1">
    <citation type="submission" date="2023-07" db="EMBL/GenBank/DDBJ databases">
        <authorList>
            <consortium name="AG Swart"/>
            <person name="Singh M."/>
            <person name="Singh A."/>
            <person name="Seah K."/>
            <person name="Emmerich C."/>
        </authorList>
    </citation>
    <scope>NUCLEOTIDE SEQUENCE</scope>
    <source>
        <strain evidence="4">DP1</strain>
    </source>
</reference>
<feature type="compositionally biased region" description="Basic and acidic residues" evidence="3">
    <location>
        <begin position="188"/>
        <end position="201"/>
    </location>
</feature>
<evidence type="ECO:0000313" key="4">
    <source>
        <dbReference type="EMBL" id="CAI2380412.1"/>
    </source>
</evidence>
<evidence type="ECO:0000256" key="1">
    <source>
        <dbReference type="ARBA" id="ARBA00022741"/>
    </source>
</evidence>
<dbReference type="InterPro" id="IPR036265">
    <property type="entry name" value="HIT-like_sf"/>
</dbReference>
<gene>
    <name evidence="4" type="ORF">ECRASSUSDP1_LOCUS21846</name>
</gene>
<dbReference type="GO" id="GO:0000166">
    <property type="term" value="F:nucleotide binding"/>
    <property type="evidence" value="ECO:0007669"/>
    <property type="project" value="UniProtKB-KW"/>
</dbReference>
<name>A0AAD1XWQ4_EUPCR</name>
<dbReference type="EMBL" id="CAMPGE010022365">
    <property type="protein sequence ID" value="CAI2380412.1"/>
    <property type="molecule type" value="Genomic_DNA"/>
</dbReference>
<dbReference type="Gene3D" id="3.30.428.10">
    <property type="entry name" value="HIT-like"/>
    <property type="match status" value="1"/>
</dbReference>
<feature type="compositionally biased region" description="Basic residues" evidence="3">
    <location>
        <begin position="202"/>
        <end position="220"/>
    </location>
</feature>
<feature type="compositionally biased region" description="Basic residues" evidence="3">
    <location>
        <begin position="159"/>
        <end position="187"/>
    </location>
</feature>